<protein>
    <submittedName>
        <fullName evidence="1">Uncharacterized protein</fullName>
    </submittedName>
</protein>
<dbReference type="Proteomes" id="UP000410492">
    <property type="component" value="Unassembled WGS sequence"/>
</dbReference>
<dbReference type="AlphaFoldDB" id="A0A653DK42"/>
<keyword evidence="2" id="KW-1185">Reference proteome</keyword>
<evidence type="ECO:0000313" key="1">
    <source>
        <dbReference type="EMBL" id="VEN60590.1"/>
    </source>
</evidence>
<feature type="non-terminal residue" evidence="1">
    <location>
        <position position="161"/>
    </location>
</feature>
<organism evidence="1 2">
    <name type="scientific">Callosobruchus maculatus</name>
    <name type="common">Southern cowpea weevil</name>
    <name type="synonym">Pulse bruchid</name>
    <dbReference type="NCBI Taxonomy" id="64391"/>
    <lineage>
        <taxon>Eukaryota</taxon>
        <taxon>Metazoa</taxon>
        <taxon>Ecdysozoa</taxon>
        <taxon>Arthropoda</taxon>
        <taxon>Hexapoda</taxon>
        <taxon>Insecta</taxon>
        <taxon>Pterygota</taxon>
        <taxon>Neoptera</taxon>
        <taxon>Endopterygota</taxon>
        <taxon>Coleoptera</taxon>
        <taxon>Polyphaga</taxon>
        <taxon>Cucujiformia</taxon>
        <taxon>Chrysomeloidea</taxon>
        <taxon>Chrysomelidae</taxon>
        <taxon>Bruchinae</taxon>
        <taxon>Bruchini</taxon>
        <taxon>Callosobruchus</taxon>
    </lineage>
</organism>
<proteinExistence type="predicted"/>
<sequence>MPLAKAVVASGIFLVSTLDETVDTFCDSATVASGTSLNGFVVFCKDLVLLLLSTGGTVVSLCNVSVVPVNLLCKGTTVVSGAAFNGCVPFCNAPTFSTSVVLLLLSIGGTVVSLCDVSVFSVKPLCKGTTVVSGAAFNGCVPFCNAPTFSTSVVLLLLSIG</sequence>
<name>A0A653DK42_CALMS</name>
<reference evidence="1 2" key="1">
    <citation type="submission" date="2019-01" db="EMBL/GenBank/DDBJ databases">
        <authorList>
            <person name="Sayadi A."/>
        </authorList>
    </citation>
    <scope>NUCLEOTIDE SEQUENCE [LARGE SCALE GENOMIC DNA]</scope>
</reference>
<gene>
    <name evidence="1" type="ORF">CALMAC_LOCUS18240</name>
</gene>
<evidence type="ECO:0000313" key="2">
    <source>
        <dbReference type="Proteomes" id="UP000410492"/>
    </source>
</evidence>
<accession>A0A653DK42</accession>
<dbReference type="EMBL" id="CAACVG010012641">
    <property type="protein sequence ID" value="VEN60590.1"/>
    <property type="molecule type" value="Genomic_DNA"/>
</dbReference>